<dbReference type="PANTHER" id="PTHR45763">
    <property type="entry name" value="HYDROLASE, ALPHA/BETA FOLD FAMILY PROTEIN, EXPRESSED-RELATED"/>
    <property type="match status" value="1"/>
</dbReference>
<dbReference type="PANTHER" id="PTHR45763:SF46">
    <property type="entry name" value="AB HYDROLASE-1 DOMAIN-CONTAINING PROTEIN"/>
    <property type="match status" value="1"/>
</dbReference>
<keyword evidence="2" id="KW-0378">Hydrolase</keyword>
<reference evidence="3" key="1">
    <citation type="journal article" date="2010" name="Genome Res.">
        <title>Population genomic sequencing of Coccidioides fungi reveals recent hybridization and transposon control.</title>
        <authorList>
            <person name="Neafsey D.E."/>
            <person name="Barker B.M."/>
            <person name="Sharpton T.J."/>
            <person name="Stajich J.E."/>
            <person name="Park D.J."/>
            <person name="Whiston E."/>
            <person name="Hung C.-Y."/>
            <person name="McMahan C."/>
            <person name="White J."/>
            <person name="Sykes S."/>
            <person name="Heiman D."/>
            <person name="Young S."/>
            <person name="Zeng Q."/>
            <person name="Abouelleil A."/>
            <person name="Aftuck L."/>
            <person name="Bessette D."/>
            <person name="Brown A."/>
            <person name="FitzGerald M."/>
            <person name="Lui A."/>
            <person name="Macdonald J.P."/>
            <person name="Priest M."/>
            <person name="Orbach M.J."/>
            <person name="Galgiani J.N."/>
            <person name="Kirkland T.N."/>
            <person name="Cole G.T."/>
            <person name="Birren B.W."/>
            <person name="Henn M.R."/>
            <person name="Taylor J.W."/>
            <person name="Rounsley S.D."/>
        </authorList>
    </citation>
    <scope>NUCLEOTIDE SEQUENCE [LARGE SCALE GENOMIC DNA]</scope>
    <source>
        <strain evidence="3">H538.4</strain>
    </source>
</reference>
<dbReference type="AlphaFoldDB" id="A0A0J8UR71"/>
<gene>
    <name evidence="2" type="ORF">CIHG_07903</name>
</gene>
<dbReference type="EMBL" id="DS017018">
    <property type="protein sequence ID" value="KMU90093.1"/>
    <property type="molecule type" value="Genomic_DNA"/>
</dbReference>
<dbReference type="STRING" id="396776.A0A0J8UR71"/>
<feature type="domain" description="AB hydrolase-1" evidence="1">
    <location>
        <begin position="97"/>
        <end position="159"/>
    </location>
</feature>
<dbReference type="SUPFAM" id="SSF53474">
    <property type="entry name" value="alpha/beta-Hydrolases"/>
    <property type="match status" value="1"/>
</dbReference>
<accession>A0A0J8UR71</accession>
<dbReference type="Gene3D" id="3.40.50.1820">
    <property type="entry name" value="alpha/beta hydrolase"/>
    <property type="match status" value="2"/>
</dbReference>
<dbReference type="GO" id="GO:0016787">
    <property type="term" value="F:hydrolase activity"/>
    <property type="evidence" value="ECO:0007669"/>
    <property type="project" value="UniProtKB-KW"/>
</dbReference>
<dbReference type="VEuPathDB" id="FungiDB:CIHG_07903"/>
<protein>
    <submittedName>
        <fullName evidence="2">Alpha/beta hydrolase fold</fullName>
    </submittedName>
</protein>
<dbReference type="OrthoDB" id="294702at2759"/>
<name>A0A0J8UR71_COCIT</name>
<evidence type="ECO:0000259" key="1">
    <source>
        <dbReference type="Pfam" id="PF00561"/>
    </source>
</evidence>
<dbReference type="InterPro" id="IPR029058">
    <property type="entry name" value="AB_hydrolase_fold"/>
</dbReference>
<evidence type="ECO:0000313" key="2">
    <source>
        <dbReference type="EMBL" id="KMU90093.1"/>
    </source>
</evidence>
<dbReference type="Pfam" id="PF00561">
    <property type="entry name" value="Abhydrolase_1"/>
    <property type="match status" value="1"/>
</dbReference>
<dbReference type="Proteomes" id="UP000054563">
    <property type="component" value="Unassembled WGS sequence"/>
</dbReference>
<sequence length="361" mass="40569">MGEKDMSRIFWNIERCKSTIHLFAMSLILDLGAYLFRVLTSFTTTINDHPASPPAVIKDDEHSKCRFRLDNDSSDTFILPDGRKLGYAQYGSPNGRAILYLHGLPGSRVEAACFEELGLKLGARIIAADRPGFGWSSPHPSHTLLDHPRDLERLAEHLGEYQEADHMHLLVRSHYPMKSSRISGGGPYALASRLDLSDEKRLELLQQDVSSRSGSKATLSREVEKELEVMRDEDVLRLFLRTSRESFAHGCDPTVQDGRLVSTDFGFQVEDIRSDLPVQLWYGKHDSSVPLNHGVQIAARLRGRAHLRVEDESHWSISNNRREEYLEALLRSALSSGLILQAGSSKEGCKAKWAGKGMLRH</sequence>
<proteinExistence type="predicted"/>
<dbReference type="InterPro" id="IPR000073">
    <property type="entry name" value="AB_hydrolase_1"/>
</dbReference>
<organism evidence="2 3">
    <name type="scientific">Coccidioides immitis H538.4</name>
    <dbReference type="NCBI Taxonomy" id="396776"/>
    <lineage>
        <taxon>Eukaryota</taxon>
        <taxon>Fungi</taxon>
        <taxon>Dikarya</taxon>
        <taxon>Ascomycota</taxon>
        <taxon>Pezizomycotina</taxon>
        <taxon>Eurotiomycetes</taxon>
        <taxon>Eurotiomycetidae</taxon>
        <taxon>Onygenales</taxon>
        <taxon>Onygenaceae</taxon>
        <taxon>Coccidioides</taxon>
    </lineage>
</organism>
<evidence type="ECO:0000313" key="3">
    <source>
        <dbReference type="Proteomes" id="UP000054563"/>
    </source>
</evidence>